<reference evidence="1 2" key="1">
    <citation type="submission" date="2017-11" db="EMBL/GenBank/DDBJ databases">
        <title>Draft genome of Arthrobacter agilis strain UMCV2, a plant growth-promoting rhizobacterium and biocontrol capacity of phytopathogenic fungi.</title>
        <authorList>
            <person name="Martinez-Camara R."/>
            <person name="Santoyo G."/>
            <person name="Moreno-Hagelsieb G."/>
            <person name="Valencia-Cantero E."/>
        </authorList>
    </citation>
    <scope>NUCLEOTIDE SEQUENCE [LARGE SCALE GENOMIC DNA]</scope>
    <source>
        <strain evidence="1 2">UMCV2</strain>
    </source>
</reference>
<organism evidence="1 2">
    <name type="scientific">Arthrobacter agilis</name>
    <dbReference type="NCBI Taxonomy" id="37921"/>
    <lineage>
        <taxon>Bacteria</taxon>
        <taxon>Bacillati</taxon>
        <taxon>Actinomycetota</taxon>
        <taxon>Actinomycetes</taxon>
        <taxon>Micrococcales</taxon>
        <taxon>Micrococcaceae</taxon>
        <taxon>Arthrobacter</taxon>
    </lineage>
</organism>
<gene>
    <name evidence="1" type="ORF">CVO76_09530</name>
</gene>
<dbReference type="AlphaFoldDB" id="A0A2L0UF11"/>
<accession>A0A2L0UF11</accession>
<dbReference type="RefSeq" id="WP_133081428.1">
    <property type="nucleotide sequence ID" value="NZ_CP024915.1"/>
</dbReference>
<sequence>MEVERMKTLVGSMDGKGPAESLQAIAELHREVGRAEAGLVRGARQAGLSWEAIAQCLGVSKQAVHRKYGKQ</sequence>
<proteinExistence type="predicted"/>
<dbReference type="EMBL" id="CP024915">
    <property type="protein sequence ID" value="AUZ87844.1"/>
    <property type="molecule type" value="Genomic_DNA"/>
</dbReference>
<dbReference type="Proteomes" id="UP000239187">
    <property type="component" value="Chromosome"/>
</dbReference>
<evidence type="ECO:0000313" key="1">
    <source>
        <dbReference type="EMBL" id="AUZ87844.1"/>
    </source>
</evidence>
<evidence type="ECO:0000313" key="2">
    <source>
        <dbReference type="Proteomes" id="UP000239187"/>
    </source>
</evidence>
<name>A0A2L0UF11_9MICC</name>
<protein>
    <submittedName>
        <fullName evidence="1">Transcriptional regulator</fullName>
    </submittedName>
</protein>